<reference evidence="1 2" key="1">
    <citation type="submission" date="2023-05" db="EMBL/GenBank/DDBJ databases">
        <title>B98-5 Cell Line De Novo Hybrid Assembly: An Optical Mapping Approach.</title>
        <authorList>
            <person name="Kananen K."/>
            <person name="Auerbach J.A."/>
            <person name="Kautto E."/>
            <person name="Blachly J.S."/>
        </authorList>
    </citation>
    <scope>NUCLEOTIDE SEQUENCE [LARGE SCALE GENOMIC DNA]</scope>
    <source>
        <strain evidence="1">B95-8</strain>
        <tissue evidence="1">Cell line</tissue>
    </source>
</reference>
<dbReference type="EMBL" id="JASSZA010000043">
    <property type="protein sequence ID" value="KAK2082142.1"/>
    <property type="molecule type" value="Genomic_DNA"/>
</dbReference>
<protein>
    <submittedName>
        <fullName evidence="1">Palmitoyltransferase zdhhc14</fullName>
    </submittedName>
</protein>
<dbReference type="Proteomes" id="UP001266305">
    <property type="component" value="Unassembled WGS sequence"/>
</dbReference>
<sequence>MYGATQSQSNMCDQDQCIQSIKFVLQAAATPLLQSEPSLTIDKLHLPGKPSLGPPTPPASMLNLATSALADMMPRKEEHMGHQFLMPDEAPSPFRLLVAGSPLVHSCTMHVLGLASQDPPCTRTPCAAWCEAQLCVTHVALGRRAPEAPP</sequence>
<organism evidence="1 2">
    <name type="scientific">Saguinus oedipus</name>
    <name type="common">Cotton-top tamarin</name>
    <name type="synonym">Oedipomidas oedipus</name>
    <dbReference type="NCBI Taxonomy" id="9490"/>
    <lineage>
        <taxon>Eukaryota</taxon>
        <taxon>Metazoa</taxon>
        <taxon>Chordata</taxon>
        <taxon>Craniata</taxon>
        <taxon>Vertebrata</taxon>
        <taxon>Euteleostomi</taxon>
        <taxon>Mammalia</taxon>
        <taxon>Eutheria</taxon>
        <taxon>Euarchontoglires</taxon>
        <taxon>Primates</taxon>
        <taxon>Haplorrhini</taxon>
        <taxon>Platyrrhini</taxon>
        <taxon>Cebidae</taxon>
        <taxon>Callitrichinae</taxon>
        <taxon>Saguinus</taxon>
    </lineage>
</organism>
<comment type="caution">
    <text evidence="1">The sequence shown here is derived from an EMBL/GenBank/DDBJ whole genome shotgun (WGS) entry which is preliminary data.</text>
</comment>
<name>A0ABQ9TBK6_SAGOE</name>
<proteinExistence type="predicted"/>
<evidence type="ECO:0000313" key="1">
    <source>
        <dbReference type="EMBL" id="KAK2082142.1"/>
    </source>
</evidence>
<keyword evidence="2" id="KW-1185">Reference proteome</keyword>
<gene>
    <name evidence="1" type="primary">ZDHHC14_1</name>
    <name evidence="1" type="ORF">P7K49_039367</name>
</gene>
<evidence type="ECO:0000313" key="2">
    <source>
        <dbReference type="Proteomes" id="UP001266305"/>
    </source>
</evidence>
<accession>A0ABQ9TBK6</accession>